<dbReference type="Pfam" id="PF00646">
    <property type="entry name" value="F-box"/>
    <property type="match status" value="1"/>
</dbReference>
<accession>A0A8J2KIX1</accession>
<dbReference type="Proteomes" id="UP000708208">
    <property type="component" value="Unassembled WGS sequence"/>
</dbReference>
<sequence>MQLRYTHANDTAIIMEYLAMKVGEEEKLERTEYLLKSLAEHGSFKDVLKQVFKHLDFKRLKMSRLVSKRWNEEACRILRKRCIFSVKSRSRDDGGPAELFELGQFTLPTRRLLCFLFCKHMQEL</sequence>
<evidence type="ECO:0000313" key="2">
    <source>
        <dbReference type="EMBL" id="CAG7817267.1"/>
    </source>
</evidence>
<keyword evidence="3" id="KW-1185">Reference proteome</keyword>
<dbReference type="EMBL" id="CAJVCH010390074">
    <property type="protein sequence ID" value="CAG7817267.1"/>
    <property type="molecule type" value="Genomic_DNA"/>
</dbReference>
<evidence type="ECO:0000313" key="3">
    <source>
        <dbReference type="Proteomes" id="UP000708208"/>
    </source>
</evidence>
<reference evidence="2" key="1">
    <citation type="submission" date="2021-06" db="EMBL/GenBank/DDBJ databases">
        <authorList>
            <person name="Hodson N. C."/>
            <person name="Mongue J. A."/>
            <person name="Jaron S. K."/>
        </authorList>
    </citation>
    <scope>NUCLEOTIDE SEQUENCE</scope>
</reference>
<dbReference type="AlphaFoldDB" id="A0A8J2KIX1"/>
<organism evidence="2 3">
    <name type="scientific">Allacma fusca</name>
    <dbReference type="NCBI Taxonomy" id="39272"/>
    <lineage>
        <taxon>Eukaryota</taxon>
        <taxon>Metazoa</taxon>
        <taxon>Ecdysozoa</taxon>
        <taxon>Arthropoda</taxon>
        <taxon>Hexapoda</taxon>
        <taxon>Collembola</taxon>
        <taxon>Symphypleona</taxon>
        <taxon>Sminthuridae</taxon>
        <taxon>Allacma</taxon>
    </lineage>
</organism>
<gene>
    <name evidence="2" type="ORF">AFUS01_LOCUS27845</name>
</gene>
<evidence type="ECO:0000259" key="1">
    <source>
        <dbReference type="Pfam" id="PF00646"/>
    </source>
</evidence>
<feature type="domain" description="F-box" evidence="1">
    <location>
        <begin position="46"/>
        <end position="72"/>
    </location>
</feature>
<proteinExistence type="predicted"/>
<protein>
    <recommendedName>
        <fullName evidence="1">F-box domain-containing protein</fullName>
    </recommendedName>
</protein>
<name>A0A8J2KIX1_9HEXA</name>
<comment type="caution">
    <text evidence="2">The sequence shown here is derived from an EMBL/GenBank/DDBJ whole genome shotgun (WGS) entry which is preliminary data.</text>
</comment>
<dbReference type="InterPro" id="IPR001810">
    <property type="entry name" value="F-box_dom"/>
</dbReference>